<evidence type="ECO:0000313" key="3">
    <source>
        <dbReference type="Proteomes" id="UP000195880"/>
    </source>
</evidence>
<dbReference type="AlphaFoldDB" id="A0A1Z1WMB7"/>
<dbReference type="RefSeq" id="WP_087886461.1">
    <property type="nucleotide sequence ID" value="NZ_CP021748.1"/>
</dbReference>
<dbReference type="SUPFAM" id="SSF109854">
    <property type="entry name" value="DinB/YfiT-like putative metalloenzymes"/>
    <property type="match status" value="1"/>
</dbReference>
<dbReference type="OrthoDB" id="5185819at2"/>
<protein>
    <recommendedName>
        <fullName evidence="1">Mycothiol-dependent maleylpyruvate isomerase metal-binding domain-containing protein</fullName>
    </recommendedName>
</protein>
<evidence type="ECO:0000313" key="2">
    <source>
        <dbReference type="EMBL" id="ARX87586.1"/>
    </source>
</evidence>
<sequence>MSATGTTPLLRRHGRAVDLFTGRVHAVRADQWDAPTPCAEWTVRDLVGHLVVEQLWVPPLVRDGATIAAVGDAFDGDVLGPDPVAAWDTAADAARAAFGEPGALDRAVHLSYGETPATDYCAQMVTDLVVHTWDLSRAIGADERLPDDLVADAVREVTPYAAELSKSGLFAPAVQPPPGADAQTALLNLLGRTP</sequence>
<dbReference type="InterPro" id="IPR017520">
    <property type="entry name" value="CHP03086"/>
</dbReference>
<feature type="domain" description="Mycothiol-dependent maleylpyruvate isomerase metal-binding" evidence="1">
    <location>
        <begin position="16"/>
        <end position="135"/>
    </location>
</feature>
<dbReference type="Proteomes" id="UP000195880">
    <property type="component" value="Chromosome"/>
</dbReference>
<accession>A0A1Z1WMB7</accession>
<dbReference type="eggNOG" id="COG1576">
    <property type="taxonomic scope" value="Bacteria"/>
</dbReference>
<proteinExistence type="predicted"/>
<evidence type="ECO:0000259" key="1">
    <source>
        <dbReference type="Pfam" id="PF11716"/>
    </source>
</evidence>
<dbReference type="Gene3D" id="1.20.120.450">
    <property type="entry name" value="dinb family like domain"/>
    <property type="match status" value="1"/>
</dbReference>
<dbReference type="EMBL" id="CP021748">
    <property type="protein sequence ID" value="ARX87586.1"/>
    <property type="molecule type" value="Genomic_DNA"/>
</dbReference>
<name>A0A1Z1WMB7_9ACTN</name>
<dbReference type="STRING" id="67267.GCA_000716675_03498"/>
<keyword evidence="3" id="KW-1185">Reference proteome</keyword>
<dbReference type="KEGG" id="salf:SMD44_07067"/>
<reference evidence="2 3" key="1">
    <citation type="submission" date="2017-05" db="EMBL/GenBank/DDBJ databases">
        <title>Streptomyces alboflavus Genome sequencing and assembly.</title>
        <authorList>
            <person name="Wang Y."/>
            <person name="Du B."/>
            <person name="Ding Y."/>
            <person name="Liu H."/>
            <person name="Hou Q."/>
            <person name="Liu K."/>
            <person name="Wang C."/>
            <person name="Yao L."/>
        </authorList>
    </citation>
    <scope>NUCLEOTIDE SEQUENCE [LARGE SCALE GENOMIC DNA]</scope>
    <source>
        <strain evidence="2 3">MDJK44</strain>
    </source>
</reference>
<dbReference type="InterPro" id="IPR024344">
    <property type="entry name" value="MDMPI_metal-binding"/>
</dbReference>
<organism evidence="2 3">
    <name type="scientific">Streptomyces alboflavus</name>
    <dbReference type="NCBI Taxonomy" id="67267"/>
    <lineage>
        <taxon>Bacteria</taxon>
        <taxon>Bacillati</taxon>
        <taxon>Actinomycetota</taxon>
        <taxon>Actinomycetes</taxon>
        <taxon>Kitasatosporales</taxon>
        <taxon>Streptomycetaceae</taxon>
        <taxon>Streptomyces</taxon>
    </lineage>
</organism>
<dbReference type="Pfam" id="PF11716">
    <property type="entry name" value="MDMPI_N"/>
    <property type="match status" value="1"/>
</dbReference>
<dbReference type="InterPro" id="IPR017517">
    <property type="entry name" value="Maleyloyr_isom"/>
</dbReference>
<dbReference type="NCBIfam" id="TIGR03086">
    <property type="entry name" value="TIGR03086 family metal-binding protein"/>
    <property type="match status" value="1"/>
</dbReference>
<dbReference type="InterPro" id="IPR034660">
    <property type="entry name" value="DinB/YfiT-like"/>
</dbReference>
<dbReference type="GO" id="GO:0046872">
    <property type="term" value="F:metal ion binding"/>
    <property type="evidence" value="ECO:0007669"/>
    <property type="project" value="InterPro"/>
</dbReference>
<dbReference type="NCBIfam" id="TIGR03083">
    <property type="entry name" value="maleylpyruvate isomerase family mycothiol-dependent enzyme"/>
    <property type="match status" value="1"/>
</dbReference>
<gene>
    <name evidence="2" type="ORF">SMD44_07067</name>
</gene>